<sequence length="79" mass="9021">MRAWPDALSPLIALKRYYPSSITSIFMSHCWKTVGVDRSLCCGFSRHLGARWEILLERCQPSLPREVSRAEGKVLTDLI</sequence>
<accession>A0A484H4S1</accession>
<evidence type="ECO:0000313" key="1">
    <source>
        <dbReference type="EMBL" id="VBB68779.1"/>
    </source>
</evidence>
<gene>
    <name evidence="1" type="ORF">RIEGSTA812A_PEG_252</name>
</gene>
<name>A0A484H4S1_9ZZZZ</name>
<dbReference type="AlphaFoldDB" id="A0A484H4S1"/>
<reference evidence="1" key="1">
    <citation type="submission" date="2018-10" db="EMBL/GenBank/DDBJ databases">
        <authorList>
            <person name="Gruber-Vodicka H."/>
            <person name="Jaeckle O."/>
        </authorList>
    </citation>
    <scope>NUCLEOTIDE SEQUENCE</scope>
</reference>
<dbReference type="EMBL" id="LR026963">
    <property type="protein sequence ID" value="VBB68779.1"/>
    <property type="molecule type" value="Genomic_DNA"/>
</dbReference>
<proteinExistence type="predicted"/>
<protein>
    <submittedName>
        <fullName evidence="1">Uncharacterized protein</fullName>
    </submittedName>
</protein>
<organism evidence="1">
    <name type="scientific">invertebrate metagenome</name>
    <dbReference type="NCBI Taxonomy" id="1711999"/>
    <lineage>
        <taxon>unclassified sequences</taxon>
        <taxon>metagenomes</taxon>
        <taxon>organismal metagenomes</taxon>
    </lineage>
</organism>